<accession>A0A2T0FUY5</accession>
<sequence length="285" mass="32130">MKSSKATITIFSALASVILLTSCGTKTTDNKAVQSSTSDSKVTMTYDQLRSRENTMSTLWYQKSDEAKALYLQGYNVATNRLKELLQKPTDKPYSIVLDLDETVLDNSPYQVQNVKDGTAFNPKNWDAWVKKASAKAVPGAKEFLQYAHQNGVQIYYVSDRDASQVDATIKNLEKEGIPVQGKDHLMFLEKGVKSKEGRRQKVQETTNLAMLLGDNLVDFADFSKTSAEERSKKLEELKNEFGEKFIIFPNPMYGSWESTVYKGKKLDAKGQTEERQKALEGYKK</sequence>
<dbReference type="InterPro" id="IPR006423">
    <property type="entry name" value="Lipo_e_P4"/>
</dbReference>
<dbReference type="SFLD" id="SFLDG01125">
    <property type="entry name" value="C1.1:_Acid_Phosphatase_Like"/>
    <property type="match status" value="1"/>
</dbReference>
<reference evidence="1 2" key="1">
    <citation type="submission" date="2019-05" db="EMBL/GenBank/DDBJ databases">
        <authorList>
            <consortium name="Pathogen Informatics"/>
        </authorList>
    </citation>
    <scope>NUCLEOTIDE SEQUENCE [LARGE SCALE GENOMIC DNA]</scope>
    <source>
        <strain evidence="1 2">NCTC11062</strain>
    </source>
</reference>
<dbReference type="CDD" id="cd07534">
    <property type="entry name" value="HAD_CAP"/>
    <property type="match status" value="1"/>
</dbReference>
<evidence type="ECO:0000313" key="1">
    <source>
        <dbReference type="EMBL" id="VTS44697.1"/>
    </source>
</evidence>
<dbReference type="EMBL" id="CABEID010000001">
    <property type="protein sequence ID" value="VTS44697.1"/>
    <property type="molecule type" value="Genomic_DNA"/>
</dbReference>
<dbReference type="GO" id="GO:0009279">
    <property type="term" value="C:cell outer membrane"/>
    <property type="evidence" value="ECO:0007669"/>
    <property type="project" value="InterPro"/>
</dbReference>
<dbReference type="PANTHER" id="PTHR31284">
    <property type="entry name" value="ACID PHOSPHATASE-LIKE PROTEIN"/>
    <property type="match status" value="1"/>
</dbReference>
<dbReference type="Proteomes" id="UP000403538">
    <property type="component" value="Unassembled WGS sequence"/>
</dbReference>
<gene>
    <name evidence="1" type="primary">hel</name>
    <name evidence="1" type="ORF">NCTC11062_01650</name>
</gene>
<protein>
    <submittedName>
        <fullName evidence="1">Acid phosphatase</fullName>
    </submittedName>
</protein>
<dbReference type="Pfam" id="PF03767">
    <property type="entry name" value="Acid_phosphat_B"/>
    <property type="match status" value="1"/>
</dbReference>
<dbReference type="PIRSF" id="PIRSF019271">
    <property type="entry name" value="Acid_Ptase_C"/>
    <property type="match status" value="1"/>
</dbReference>
<dbReference type="SFLD" id="SFLDS00003">
    <property type="entry name" value="Haloacid_Dehalogenase"/>
    <property type="match status" value="1"/>
</dbReference>
<dbReference type="PROSITE" id="PS51257">
    <property type="entry name" value="PROKAR_LIPOPROTEIN"/>
    <property type="match status" value="1"/>
</dbReference>
<dbReference type="InterPro" id="IPR005519">
    <property type="entry name" value="Acid_phosphat_B-like"/>
</dbReference>
<dbReference type="SUPFAM" id="SSF56784">
    <property type="entry name" value="HAD-like"/>
    <property type="match status" value="1"/>
</dbReference>
<dbReference type="AlphaFoldDB" id="A0A2T0FUY5"/>
<name>A0A2T0FUY5_STRAP</name>
<evidence type="ECO:0000313" key="2">
    <source>
        <dbReference type="Proteomes" id="UP000403538"/>
    </source>
</evidence>
<dbReference type="RefSeq" id="WP_049507822.1">
    <property type="nucleotide sequence ID" value="NZ_CABEID010000001.1"/>
</dbReference>
<dbReference type="Gene3D" id="3.40.50.1000">
    <property type="entry name" value="HAD superfamily/HAD-like"/>
    <property type="match status" value="1"/>
</dbReference>
<dbReference type="InterPro" id="IPR036412">
    <property type="entry name" value="HAD-like_sf"/>
</dbReference>
<dbReference type="NCBIfam" id="TIGR01533">
    <property type="entry name" value="lipo_e_P4"/>
    <property type="match status" value="1"/>
</dbReference>
<organism evidence="1 2">
    <name type="scientific">Streptococcus anginosus</name>
    <dbReference type="NCBI Taxonomy" id="1328"/>
    <lineage>
        <taxon>Bacteria</taxon>
        <taxon>Bacillati</taxon>
        <taxon>Bacillota</taxon>
        <taxon>Bacilli</taxon>
        <taxon>Lactobacillales</taxon>
        <taxon>Streptococcaceae</taxon>
        <taxon>Streptococcus</taxon>
        <taxon>Streptococcus anginosus group</taxon>
    </lineage>
</organism>
<dbReference type="InterPro" id="IPR023214">
    <property type="entry name" value="HAD_sf"/>
</dbReference>
<dbReference type="PANTHER" id="PTHR31284:SF10">
    <property type="entry name" value="ACID PHOSPHATASE-LIKE PROTEIN"/>
    <property type="match status" value="1"/>
</dbReference>
<proteinExistence type="predicted"/>